<keyword evidence="7" id="KW-1185">Reference proteome</keyword>
<keyword evidence="5" id="KW-0472">Membrane</keyword>
<evidence type="ECO:0000256" key="3">
    <source>
        <dbReference type="ARBA" id="ARBA00022475"/>
    </source>
</evidence>
<accession>A0A317EAR9</accession>
<dbReference type="SUPFAM" id="SSF53850">
    <property type="entry name" value="Periplasmic binding protein-like II"/>
    <property type="match status" value="1"/>
</dbReference>
<comment type="subcellular location">
    <subcellularLocation>
        <location evidence="1">Endomembrane system</location>
    </subcellularLocation>
</comment>
<dbReference type="OrthoDB" id="570524at2"/>
<keyword evidence="2" id="KW-0813">Transport</keyword>
<reference evidence="7" key="1">
    <citation type="submission" date="2018-05" db="EMBL/GenBank/DDBJ databases">
        <title>Zavarzinia sp. HR-AS.</title>
        <authorList>
            <person name="Lee Y."/>
            <person name="Jeon C.O."/>
        </authorList>
    </citation>
    <scope>NUCLEOTIDE SEQUENCE [LARGE SCALE GENOMIC DNA]</scope>
    <source>
        <strain evidence="7">DSM 1231</strain>
    </source>
</reference>
<comment type="caution">
    <text evidence="6">The sequence shown here is derived from an EMBL/GenBank/DDBJ whole genome shotgun (WGS) entry which is preliminary data.</text>
</comment>
<dbReference type="CDD" id="cd13553">
    <property type="entry name" value="PBP2_NrtA_CpmA_like"/>
    <property type="match status" value="1"/>
</dbReference>
<evidence type="ECO:0000256" key="2">
    <source>
        <dbReference type="ARBA" id="ARBA00022448"/>
    </source>
</evidence>
<dbReference type="Gene3D" id="3.40.190.10">
    <property type="entry name" value="Periplasmic binding protein-like II"/>
    <property type="match status" value="2"/>
</dbReference>
<evidence type="ECO:0000313" key="7">
    <source>
        <dbReference type="Proteomes" id="UP000246077"/>
    </source>
</evidence>
<dbReference type="InterPro" id="IPR044527">
    <property type="entry name" value="NrtA/CpmA_ABC-bd_dom"/>
</dbReference>
<dbReference type="EMBL" id="QGLF01000002">
    <property type="protein sequence ID" value="PWR22275.1"/>
    <property type="molecule type" value="Genomic_DNA"/>
</dbReference>
<gene>
    <name evidence="6" type="ORF">DKG75_09980</name>
</gene>
<keyword evidence="3" id="KW-1003">Cell membrane</keyword>
<evidence type="ECO:0000256" key="5">
    <source>
        <dbReference type="ARBA" id="ARBA00023136"/>
    </source>
</evidence>
<dbReference type="AlphaFoldDB" id="A0A317EAR9"/>
<dbReference type="PANTHER" id="PTHR30024:SF43">
    <property type="entry name" value="BLL4572 PROTEIN"/>
    <property type="match status" value="1"/>
</dbReference>
<dbReference type="RefSeq" id="WP_109920919.1">
    <property type="nucleotide sequence ID" value="NZ_QGLF01000002.1"/>
</dbReference>
<dbReference type="GO" id="GO:0012505">
    <property type="term" value="C:endomembrane system"/>
    <property type="evidence" value="ECO:0007669"/>
    <property type="project" value="UniProtKB-SubCell"/>
</dbReference>
<sequence>MTATSPTVTIRAGFIPLLDAAILIIARIKGFAEEEGIDLTLVQEFSWANIRDRVALGHFDVAHMLAPMPIAASLGLTPFGGAVITPMCLGLGGNAVTVSNAVWYGMSVAGADNGGDPKAMGDALRAVVAERKAKGLPKLTFAVVHPFSSHNYYLRYWLAACGIDPRTDVGLTVVPPPYMADALAGGHIDGYCVGEPWNSASVVAGVGHIVTTTSAIWKSSPEKVLGARADWAERNPEALAALLRAMHRASLWCDAPRNAPELVELLSSSRYLDVAPSTMMAGLTGRITLGAGQPQPVQDFRYFAKRAATFPWVSHGLWFFSQMVRWGQAELTPATLETVRQSLRPDLYRRALGPLGVALPNASAKIEGTLTMETPVATANGRLFLGPDGFFDGKVFDPDLIGDYVNSFDIRGPGPLDD</sequence>
<name>A0A317EAR9_9PROT</name>
<evidence type="ECO:0000313" key="6">
    <source>
        <dbReference type="EMBL" id="PWR22275.1"/>
    </source>
</evidence>
<dbReference type="Pfam" id="PF13379">
    <property type="entry name" value="NMT1_2"/>
    <property type="match status" value="1"/>
</dbReference>
<evidence type="ECO:0000256" key="4">
    <source>
        <dbReference type="ARBA" id="ARBA00022519"/>
    </source>
</evidence>
<proteinExistence type="predicted"/>
<keyword evidence="4" id="KW-0997">Cell inner membrane</keyword>
<organism evidence="6 7">
    <name type="scientific">Zavarzinia compransoris</name>
    <dbReference type="NCBI Taxonomy" id="1264899"/>
    <lineage>
        <taxon>Bacteria</taxon>
        <taxon>Pseudomonadati</taxon>
        <taxon>Pseudomonadota</taxon>
        <taxon>Alphaproteobacteria</taxon>
        <taxon>Rhodospirillales</taxon>
        <taxon>Zavarziniaceae</taxon>
        <taxon>Zavarzinia</taxon>
    </lineage>
</organism>
<evidence type="ECO:0000256" key="1">
    <source>
        <dbReference type="ARBA" id="ARBA00004308"/>
    </source>
</evidence>
<dbReference type="Proteomes" id="UP000246077">
    <property type="component" value="Unassembled WGS sequence"/>
</dbReference>
<protein>
    <submittedName>
        <fullName evidence="6">Nitrate transporter</fullName>
    </submittedName>
</protein>
<dbReference type="PANTHER" id="PTHR30024">
    <property type="entry name" value="ALIPHATIC SULFONATES-BINDING PROTEIN-RELATED"/>
    <property type="match status" value="1"/>
</dbReference>